<dbReference type="EMBL" id="JAIWYE010000011">
    <property type="protein sequence ID" value="MCA4702847.1"/>
    <property type="molecule type" value="Genomic_DNA"/>
</dbReference>
<dbReference type="RefSeq" id="WP_087322047.1">
    <property type="nucleotide sequence ID" value="NZ_JAIWWH010000036.1"/>
</dbReference>
<feature type="domain" description="AAA" evidence="1">
    <location>
        <begin position="23"/>
        <end position="151"/>
    </location>
</feature>
<proteinExistence type="predicted"/>
<evidence type="ECO:0000259" key="1">
    <source>
        <dbReference type="Pfam" id="PF13173"/>
    </source>
</evidence>
<dbReference type="InterPro" id="IPR041682">
    <property type="entry name" value="AAA_14"/>
</dbReference>
<feature type="domain" description="DUF4143" evidence="2">
    <location>
        <begin position="199"/>
        <end position="347"/>
    </location>
</feature>
<dbReference type="GO" id="GO:0005524">
    <property type="term" value="F:ATP binding"/>
    <property type="evidence" value="ECO:0007669"/>
    <property type="project" value="UniProtKB-KW"/>
</dbReference>
<dbReference type="Pfam" id="PF13173">
    <property type="entry name" value="AAA_14"/>
    <property type="match status" value="1"/>
</dbReference>
<dbReference type="SUPFAM" id="SSF52980">
    <property type="entry name" value="Restriction endonuclease-like"/>
    <property type="match status" value="1"/>
</dbReference>
<dbReference type="InterPro" id="IPR011335">
    <property type="entry name" value="Restrct_endonuc-II-like"/>
</dbReference>
<name>A0AAW4SQ81_9BACE</name>
<keyword evidence="3" id="KW-0067">ATP-binding</keyword>
<dbReference type="Proteomes" id="UP001198461">
    <property type="component" value="Unassembled WGS sequence"/>
</dbReference>
<organism evidence="3 4">
    <name type="scientific">Bacteroides xylanisolvens</name>
    <dbReference type="NCBI Taxonomy" id="371601"/>
    <lineage>
        <taxon>Bacteria</taxon>
        <taxon>Pseudomonadati</taxon>
        <taxon>Bacteroidota</taxon>
        <taxon>Bacteroidia</taxon>
        <taxon>Bacteroidales</taxon>
        <taxon>Bacteroidaceae</taxon>
        <taxon>Bacteroides</taxon>
    </lineage>
</organism>
<reference evidence="3" key="1">
    <citation type="submission" date="2023-08" db="EMBL/GenBank/DDBJ databases">
        <title>Mucin Metabolism Genes Underlie the Key Renovations of Bacteroides xylanisolvens Genomes in Captive Great Apes.</title>
        <authorList>
            <person name="Nishida A.H."/>
        </authorList>
    </citation>
    <scope>NUCLEOTIDE SEQUENCE</scope>
    <source>
        <strain evidence="3">P13.H9</strain>
    </source>
</reference>
<evidence type="ECO:0000259" key="2">
    <source>
        <dbReference type="Pfam" id="PF13635"/>
    </source>
</evidence>
<accession>A0AAW4SQ81</accession>
<gene>
    <name evidence="3" type="ORF">LD004_04370</name>
</gene>
<dbReference type="PANTHER" id="PTHR33295">
    <property type="entry name" value="ATPASE"/>
    <property type="match status" value="1"/>
</dbReference>
<keyword evidence="3" id="KW-0547">Nucleotide-binding</keyword>
<dbReference type="PANTHER" id="PTHR33295:SF20">
    <property type="entry name" value="ATPASE"/>
    <property type="match status" value="1"/>
</dbReference>
<evidence type="ECO:0000313" key="4">
    <source>
        <dbReference type="Proteomes" id="UP001198461"/>
    </source>
</evidence>
<dbReference type="Pfam" id="PF13635">
    <property type="entry name" value="DUF4143"/>
    <property type="match status" value="1"/>
</dbReference>
<protein>
    <submittedName>
        <fullName evidence="3">ATP-binding protein</fullName>
    </submittedName>
</protein>
<dbReference type="SUPFAM" id="SSF52540">
    <property type="entry name" value="P-loop containing nucleoside triphosphate hydrolases"/>
    <property type="match status" value="1"/>
</dbReference>
<dbReference type="AlphaFoldDB" id="A0AAW4SQ81"/>
<sequence length="413" mass="48310">MKSYIPRPLYTKRIEPFIDKEVIKVITGQRRTGKSYILLQISDMIKKERPEANIIFVDKEQLAFAAIKNYMDLYQYVLKMTAGHSYNYLFVDEIQEIEDFQLCLRSLLNENKCDIYCTGSNAKMLSGELATHLAGRYIEFPVHSLSYEEFLTFNRRQDSSESLRLYLTFGGMPYIHNLAMETNVIFEYLRNVYSTILLKDVVAREAIRNVSFLENLVAYLIDNTGSLFSAQNISKYLKSQQVNIPTQTILNYLRALCNSFFVYKIQRAETQGMKIFEIGEKYYFEDLGLHNAIRHFDFRKDINKLMENVVCIDLLRFGYEVYVGKYGNKEIDFIASKNDHRIYIQVTYMLSDDSTVQREFGNLLEIPDNYPKYVVTMDEMQSGGNYQGIKQISLRDFLLAEDKENIRRSLTSL</sequence>
<comment type="caution">
    <text evidence="3">The sequence shown here is derived from an EMBL/GenBank/DDBJ whole genome shotgun (WGS) entry which is preliminary data.</text>
</comment>
<dbReference type="InterPro" id="IPR027417">
    <property type="entry name" value="P-loop_NTPase"/>
</dbReference>
<evidence type="ECO:0000313" key="3">
    <source>
        <dbReference type="EMBL" id="MCA4702847.1"/>
    </source>
</evidence>
<dbReference type="InterPro" id="IPR025420">
    <property type="entry name" value="DUF4143"/>
</dbReference>